<accession>A0A1H6IC41</accession>
<dbReference type="STRING" id="1267564.SAMN05192561_102149"/>
<reference evidence="2 3" key="1">
    <citation type="submission" date="2016-10" db="EMBL/GenBank/DDBJ databases">
        <authorList>
            <person name="de Groot N.N."/>
        </authorList>
    </citation>
    <scope>NUCLEOTIDE SEQUENCE [LARGE SCALE GENOMIC DNA]</scope>
    <source>
        <strain evidence="2 3">IBRC-M10418</strain>
    </source>
</reference>
<keyword evidence="3" id="KW-1185">Reference proteome</keyword>
<evidence type="ECO:0000256" key="1">
    <source>
        <dbReference type="SAM" id="Phobius"/>
    </source>
</evidence>
<evidence type="ECO:0000313" key="3">
    <source>
        <dbReference type="Proteomes" id="UP000199215"/>
    </source>
</evidence>
<name>A0A1H6IC41_9EURY</name>
<gene>
    <name evidence="2" type="ORF">SAMN05192561_102149</name>
</gene>
<dbReference type="Proteomes" id="UP000199215">
    <property type="component" value="Unassembled WGS sequence"/>
</dbReference>
<organism evidence="2 3">
    <name type="scientific">Halopenitus malekzadehii</name>
    <dbReference type="NCBI Taxonomy" id="1267564"/>
    <lineage>
        <taxon>Archaea</taxon>
        <taxon>Methanobacteriati</taxon>
        <taxon>Methanobacteriota</taxon>
        <taxon>Stenosarchaea group</taxon>
        <taxon>Halobacteria</taxon>
        <taxon>Halobacteriales</taxon>
        <taxon>Haloferacaceae</taxon>
        <taxon>Halopenitus</taxon>
    </lineage>
</organism>
<evidence type="ECO:0000313" key="2">
    <source>
        <dbReference type="EMBL" id="SEH46372.1"/>
    </source>
</evidence>
<keyword evidence="1" id="KW-0472">Membrane</keyword>
<proteinExistence type="predicted"/>
<keyword evidence="1" id="KW-1133">Transmembrane helix</keyword>
<dbReference type="AlphaFoldDB" id="A0A1H6IC41"/>
<protein>
    <submittedName>
        <fullName evidence="2">Uncharacterized protein</fullName>
    </submittedName>
</protein>
<keyword evidence="1" id="KW-0812">Transmembrane</keyword>
<dbReference type="EMBL" id="FNWU01000002">
    <property type="protein sequence ID" value="SEH46372.1"/>
    <property type="molecule type" value="Genomic_DNA"/>
</dbReference>
<sequence length="63" mass="6927">MFITVVVESFRRFLEGADLGSRIFATVLRVVAVGASVYFSTLLAVSPNSRRTILDNLPDEVPL</sequence>
<feature type="transmembrane region" description="Helical" evidence="1">
    <location>
        <begin position="23"/>
        <end position="45"/>
    </location>
</feature>